<feature type="region of interest" description="Disordered" evidence="1">
    <location>
        <begin position="281"/>
        <end position="386"/>
    </location>
</feature>
<protein>
    <submittedName>
        <fullName evidence="4">Uncharacterized protein</fullName>
    </submittedName>
</protein>
<dbReference type="GeneTree" id="ENSGT00740000117046"/>
<feature type="signal peptide" evidence="3">
    <location>
        <begin position="1"/>
        <end position="22"/>
    </location>
</feature>
<feature type="region of interest" description="Disordered" evidence="1">
    <location>
        <begin position="24"/>
        <end position="81"/>
    </location>
</feature>
<dbReference type="Ensembl" id="ENSSLDT00000024173.1">
    <property type="protein sequence ID" value="ENSSLDP00000023419.1"/>
    <property type="gene ID" value="ENSSLDG00000018274.1"/>
</dbReference>
<feature type="region of interest" description="Disordered" evidence="1">
    <location>
        <begin position="101"/>
        <end position="166"/>
    </location>
</feature>
<feature type="chain" id="PRO_5017288365" evidence="3">
    <location>
        <begin position="23"/>
        <end position="386"/>
    </location>
</feature>
<keyword evidence="2" id="KW-0812">Transmembrane</keyword>
<keyword evidence="5" id="KW-1185">Reference proteome</keyword>
<accession>A0A3B4YKL0</accession>
<feature type="transmembrane region" description="Helical" evidence="2">
    <location>
        <begin position="203"/>
        <end position="224"/>
    </location>
</feature>
<evidence type="ECO:0000256" key="3">
    <source>
        <dbReference type="SAM" id="SignalP"/>
    </source>
</evidence>
<proteinExistence type="predicted"/>
<feature type="compositionally biased region" description="Low complexity" evidence="1">
    <location>
        <begin position="62"/>
        <end position="75"/>
    </location>
</feature>
<feature type="compositionally biased region" description="Polar residues" evidence="1">
    <location>
        <begin position="129"/>
        <end position="140"/>
    </location>
</feature>
<feature type="compositionally biased region" description="Polar residues" evidence="1">
    <location>
        <begin position="26"/>
        <end position="56"/>
    </location>
</feature>
<feature type="compositionally biased region" description="Polar residues" evidence="1">
    <location>
        <begin position="101"/>
        <end position="122"/>
    </location>
</feature>
<organism evidence="4 5">
    <name type="scientific">Seriola lalandi dorsalis</name>
    <dbReference type="NCBI Taxonomy" id="1841481"/>
    <lineage>
        <taxon>Eukaryota</taxon>
        <taxon>Metazoa</taxon>
        <taxon>Chordata</taxon>
        <taxon>Craniata</taxon>
        <taxon>Vertebrata</taxon>
        <taxon>Euteleostomi</taxon>
        <taxon>Actinopterygii</taxon>
        <taxon>Neopterygii</taxon>
        <taxon>Teleostei</taxon>
        <taxon>Neoteleostei</taxon>
        <taxon>Acanthomorphata</taxon>
        <taxon>Carangaria</taxon>
        <taxon>Carangiformes</taxon>
        <taxon>Carangidae</taxon>
        <taxon>Seriola</taxon>
    </lineage>
</organism>
<evidence type="ECO:0000256" key="1">
    <source>
        <dbReference type="SAM" id="MobiDB-lite"/>
    </source>
</evidence>
<evidence type="ECO:0000256" key="2">
    <source>
        <dbReference type="SAM" id="Phobius"/>
    </source>
</evidence>
<dbReference type="AlphaFoldDB" id="A0A3B4YKL0"/>
<feature type="compositionally biased region" description="Polar residues" evidence="1">
    <location>
        <begin position="372"/>
        <end position="386"/>
    </location>
</feature>
<name>A0A3B4YKL0_SERLL</name>
<keyword evidence="2" id="KW-0472">Membrane</keyword>
<feature type="compositionally biased region" description="Polar residues" evidence="1">
    <location>
        <begin position="337"/>
        <end position="360"/>
    </location>
</feature>
<evidence type="ECO:0000313" key="4">
    <source>
        <dbReference type="Ensembl" id="ENSSLDP00000023419.1"/>
    </source>
</evidence>
<keyword evidence="2" id="KW-1133">Transmembrane helix</keyword>
<sequence length="386" mass="40929">MDGTRTSLWLFLLLNQLPFCPADAGQGSSTMQTNTYTTKEPSGHNIRSSFTAGTNPSEEKTTTPSRKPPTTSSNTFSSVNQTAATPTSSILSLLNSSTVGAKQPTTTRVPPILSSSTQSPDTGSDRMTPASTQLILTVTPSAKPAVKSTSTSPVTGGDATHPTASYKTSLATSKTSFISITRAKKRQDPPKEKPNRGVSHGKAVAWIIGGALVLMMVGFLVIFIKKRKLQKQQITTTDWAGPSPFLEDGADNGFVTLRPSNRISLSSFLPQRLSKRLSLLPETEEELEDMTPGTTFGEKRQGNTSGQQLDGSTVPESNGTAADVPGMKSTGDVPETVETSPQNWFLLSTENNSEVANLSPNPHPPSGVVDNATAQQNDGMGQTSEN</sequence>
<reference evidence="4" key="2">
    <citation type="submission" date="2025-09" db="UniProtKB">
        <authorList>
            <consortium name="Ensembl"/>
        </authorList>
    </citation>
    <scope>IDENTIFICATION</scope>
</reference>
<evidence type="ECO:0000313" key="5">
    <source>
        <dbReference type="Proteomes" id="UP000261360"/>
    </source>
</evidence>
<keyword evidence="3" id="KW-0732">Signal</keyword>
<feature type="compositionally biased region" description="Polar residues" evidence="1">
    <location>
        <begin position="302"/>
        <end position="320"/>
    </location>
</feature>
<dbReference type="Proteomes" id="UP000261360">
    <property type="component" value="Unplaced"/>
</dbReference>
<reference evidence="4" key="1">
    <citation type="submission" date="2025-08" db="UniProtKB">
        <authorList>
            <consortium name="Ensembl"/>
        </authorList>
    </citation>
    <scope>IDENTIFICATION</scope>
</reference>